<evidence type="ECO:0000256" key="1">
    <source>
        <dbReference type="ARBA" id="ARBA00006484"/>
    </source>
</evidence>
<dbReference type="EMBL" id="KV425952">
    <property type="protein sequence ID" value="KZV95773.1"/>
    <property type="molecule type" value="Genomic_DNA"/>
</dbReference>
<feature type="transmembrane region" description="Helical" evidence="3">
    <location>
        <begin position="155"/>
        <end position="174"/>
    </location>
</feature>
<dbReference type="PANTHER" id="PTHR43899:SF13">
    <property type="entry name" value="RH59310P"/>
    <property type="match status" value="1"/>
</dbReference>
<dbReference type="AlphaFoldDB" id="A0A165K4G9"/>
<keyword evidence="3" id="KW-0472">Membrane</keyword>
<dbReference type="GO" id="GO:0016491">
    <property type="term" value="F:oxidoreductase activity"/>
    <property type="evidence" value="ECO:0007669"/>
    <property type="project" value="UniProtKB-KW"/>
</dbReference>
<keyword evidence="3" id="KW-1133">Transmembrane helix</keyword>
<dbReference type="STRING" id="1314781.A0A165K4G9"/>
<dbReference type="GO" id="GO:0005783">
    <property type="term" value="C:endoplasmic reticulum"/>
    <property type="evidence" value="ECO:0007669"/>
    <property type="project" value="TreeGrafter"/>
</dbReference>
<dbReference type="Pfam" id="PF00106">
    <property type="entry name" value="adh_short"/>
    <property type="match status" value="1"/>
</dbReference>
<keyword evidence="2" id="KW-0560">Oxidoreductase</keyword>
<organism evidence="4 5">
    <name type="scientific">Exidia glandulosa HHB12029</name>
    <dbReference type="NCBI Taxonomy" id="1314781"/>
    <lineage>
        <taxon>Eukaryota</taxon>
        <taxon>Fungi</taxon>
        <taxon>Dikarya</taxon>
        <taxon>Basidiomycota</taxon>
        <taxon>Agaricomycotina</taxon>
        <taxon>Agaricomycetes</taxon>
        <taxon>Auriculariales</taxon>
        <taxon>Exidiaceae</taxon>
        <taxon>Exidia</taxon>
    </lineage>
</organism>
<dbReference type="OrthoDB" id="47007at2759"/>
<reference evidence="4 5" key="1">
    <citation type="journal article" date="2016" name="Mol. Biol. Evol.">
        <title>Comparative Genomics of Early-Diverging Mushroom-Forming Fungi Provides Insights into the Origins of Lignocellulose Decay Capabilities.</title>
        <authorList>
            <person name="Nagy L.G."/>
            <person name="Riley R."/>
            <person name="Tritt A."/>
            <person name="Adam C."/>
            <person name="Daum C."/>
            <person name="Floudas D."/>
            <person name="Sun H."/>
            <person name="Yadav J.S."/>
            <person name="Pangilinan J."/>
            <person name="Larsson K.H."/>
            <person name="Matsuura K."/>
            <person name="Barry K."/>
            <person name="Labutti K."/>
            <person name="Kuo R."/>
            <person name="Ohm R.A."/>
            <person name="Bhattacharya S.S."/>
            <person name="Shirouzu T."/>
            <person name="Yoshinaga Y."/>
            <person name="Martin F.M."/>
            <person name="Grigoriev I.V."/>
            <person name="Hibbett D.S."/>
        </authorList>
    </citation>
    <scope>NUCLEOTIDE SEQUENCE [LARGE SCALE GENOMIC DNA]</scope>
    <source>
        <strain evidence="4 5">HHB12029</strain>
    </source>
</reference>
<dbReference type="InterPro" id="IPR036291">
    <property type="entry name" value="NAD(P)-bd_dom_sf"/>
</dbReference>
<evidence type="ECO:0000256" key="2">
    <source>
        <dbReference type="ARBA" id="ARBA00023002"/>
    </source>
</evidence>
<sequence>MCALNIAAYVFGVIGLLTVAAKFYRFLVFTYAYFPGLHDREIEKYRWSSKPYALVTAATDGIGKALATELYRRGFNLIIHGRNAEKLAAVRDTIRASGNQEGDVRIWRQDAGKGRWDPTQLLELTEGLDLTVVALVNGGSDVKTTPIDGQTDDEVHHVMSFNFFFSVFVIRTLLPSLRATTSRGPVTLFGLGSLVTVAAPPYLAIYGASKSALEFVLRGIAADERFAKRGHNLNIKYLQVGNVNSAGNTTPPDFQTPTSEAFAKDLIRRIDAPWRWAAANPVHAVMAYFVGLLPEQSVEKMASQTMEKQWGPGLKGKRSD</sequence>
<feature type="transmembrane region" description="Helical" evidence="3">
    <location>
        <begin position="6"/>
        <end position="34"/>
    </location>
</feature>
<gene>
    <name evidence="4" type="ORF">EXIGLDRAFT_734804</name>
</gene>
<dbReference type="Proteomes" id="UP000077266">
    <property type="component" value="Unassembled WGS sequence"/>
</dbReference>
<evidence type="ECO:0000313" key="5">
    <source>
        <dbReference type="Proteomes" id="UP000077266"/>
    </source>
</evidence>
<dbReference type="SUPFAM" id="SSF51735">
    <property type="entry name" value="NAD(P)-binding Rossmann-fold domains"/>
    <property type="match status" value="1"/>
</dbReference>
<comment type="similarity">
    <text evidence="1">Belongs to the short-chain dehydrogenases/reductases (SDR) family.</text>
</comment>
<proteinExistence type="inferred from homology"/>
<dbReference type="PANTHER" id="PTHR43899">
    <property type="entry name" value="RH59310P"/>
    <property type="match status" value="1"/>
</dbReference>
<feature type="transmembrane region" description="Helical" evidence="3">
    <location>
        <begin position="186"/>
        <end position="208"/>
    </location>
</feature>
<accession>A0A165K4G9</accession>
<keyword evidence="3" id="KW-0812">Transmembrane</keyword>
<keyword evidence="5" id="KW-1185">Reference proteome</keyword>
<protein>
    <submittedName>
        <fullName evidence="4">NAD(P)-binding protein</fullName>
    </submittedName>
</protein>
<evidence type="ECO:0000313" key="4">
    <source>
        <dbReference type="EMBL" id="KZV95773.1"/>
    </source>
</evidence>
<dbReference type="Gene3D" id="3.40.50.720">
    <property type="entry name" value="NAD(P)-binding Rossmann-like Domain"/>
    <property type="match status" value="1"/>
</dbReference>
<name>A0A165K4G9_EXIGL</name>
<dbReference type="InterPro" id="IPR002347">
    <property type="entry name" value="SDR_fam"/>
</dbReference>
<evidence type="ECO:0000256" key="3">
    <source>
        <dbReference type="SAM" id="Phobius"/>
    </source>
</evidence>
<dbReference type="PRINTS" id="PR00081">
    <property type="entry name" value="GDHRDH"/>
</dbReference>
<dbReference type="InParanoid" id="A0A165K4G9"/>
<dbReference type="InterPro" id="IPR051019">
    <property type="entry name" value="VLCFA-Steroid_DH"/>
</dbReference>